<gene>
    <name evidence="4" type="ORF">Taro_032631</name>
</gene>
<keyword evidence="5" id="KW-1185">Reference proteome</keyword>
<dbReference type="AlphaFoldDB" id="A0A843W6N9"/>
<dbReference type="SUPFAM" id="SSF51445">
    <property type="entry name" value="(Trans)glycosidases"/>
    <property type="match status" value="1"/>
</dbReference>
<dbReference type="PROSITE" id="PS00129">
    <property type="entry name" value="GLYCOSYL_HYDROL_F31_1"/>
    <property type="match status" value="1"/>
</dbReference>
<comment type="caution">
    <text evidence="4">The sequence shown here is derived from an EMBL/GenBank/DDBJ whole genome shotgun (WGS) entry which is preliminary data.</text>
</comment>
<feature type="domain" description="Glycoside hydrolase family 31 TIM barrel" evidence="3">
    <location>
        <begin position="4"/>
        <end position="199"/>
    </location>
</feature>
<dbReference type="InterPro" id="IPR000322">
    <property type="entry name" value="Glyco_hydro_31_TIM"/>
</dbReference>
<evidence type="ECO:0000256" key="1">
    <source>
        <dbReference type="ARBA" id="ARBA00007806"/>
    </source>
</evidence>
<organism evidence="4 5">
    <name type="scientific">Colocasia esculenta</name>
    <name type="common">Wild taro</name>
    <name type="synonym">Arum esculentum</name>
    <dbReference type="NCBI Taxonomy" id="4460"/>
    <lineage>
        <taxon>Eukaryota</taxon>
        <taxon>Viridiplantae</taxon>
        <taxon>Streptophyta</taxon>
        <taxon>Embryophyta</taxon>
        <taxon>Tracheophyta</taxon>
        <taxon>Spermatophyta</taxon>
        <taxon>Magnoliopsida</taxon>
        <taxon>Liliopsida</taxon>
        <taxon>Araceae</taxon>
        <taxon>Aroideae</taxon>
        <taxon>Colocasieae</taxon>
        <taxon>Colocasia</taxon>
    </lineage>
</organism>
<protein>
    <recommendedName>
        <fullName evidence="3">Glycoside hydrolase family 31 TIM barrel domain-containing protein</fullName>
    </recommendedName>
</protein>
<dbReference type="Proteomes" id="UP000652761">
    <property type="component" value="Unassembled WGS sequence"/>
</dbReference>
<proteinExistence type="inferred from homology"/>
<sequence length="202" mass="23171">MISQECFPDPKSLFRDLHAIGFNAVWMLNPGIKHEPGYFVYDSGSENDVWILKEDGKTFIGEVWLGPCVFPDYTRQQTRSWWAKLVKDFVSNGVDGIWNDMNEPAIFKVVTKAMPKSNIHRGDMELGGHQNHSHYHNVYDMLMTRSTYEGMKMASGERHPFVLTRASFIGSQQYAATWTGDNLSNWEHLHMSIPIVLQLLCS</sequence>
<keyword evidence="2" id="KW-0326">Glycosidase</keyword>
<comment type="similarity">
    <text evidence="1 2">Belongs to the glycosyl hydrolase 31 family.</text>
</comment>
<dbReference type="Pfam" id="PF01055">
    <property type="entry name" value="Glyco_hydro_31_2nd"/>
    <property type="match status" value="1"/>
</dbReference>
<dbReference type="Gene3D" id="3.20.20.80">
    <property type="entry name" value="Glycosidases"/>
    <property type="match status" value="1"/>
</dbReference>
<evidence type="ECO:0000313" key="4">
    <source>
        <dbReference type="EMBL" id="MQL99903.1"/>
    </source>
</evidence>
<reference evidence="4" key="1">
    <citation type="submission" date="2017-07" db="EMBL/GenBank/DDBJ databases">
        <title>Taro Niue Genome Assembly and Annotation.</title>
        <authorList>
            <person name="Atibalentja N."/>
            <person name="Keating K."/>
            <person name="Fields C.J."/>
        </authorList>
    </citation>
    <scope>NUCLEOTIDE SEQUENCE</scope>
    <source>
        <strain evidence="4">Niue_2</strain>
        <tissue evidence="4">Leaf</tissue>
    </source>
</reference>
<keyword evidence="2" id="KW-0378">Hydrolase</keyword>
<dbReference type="InterPro" id="IPR030458">
    <property type="entry name" value="Glyco_hydro_31_AS"/>
</dbReference>
<dbReference type="OrthoDB" id="1334205at2759"/>
<dbReference type="InterPro" id="IPR017853">
    <property type="entry name" value="GH"/>
</dbReference>
<dbReference type="GO" id="GO:0005975">
    <property type="term" value="P:carbohydrate metabolic process"/>
    <property type="evidence" value="ECO:0007669"/>
    <property type="project" value="InterPro"/>
</dbReference>
<dbReference type="PANTHER" id="PTHR22762">
    <property type="entry name" value="ALPHA-GLUCOSIDASE"/>
    <property type="match status" value="1"/>
</dbReference>
<dbReference type="GO" id="GO:0004553">
    <property type="term" value="F:hydrolase activity, hydrolyzing O-glycosyl compounds"/>
    <property type="evidence" value="ECO:0007669"/>
    <property type="project" value="InterPro"/>
</dbReference>
<evidence type="ECO:0000259" key="3">
    <source>
        <dbReference type="Pfam" id="PF01055"/>
    </source>
</evidence>
<name>A0A843W6N9_COLES</name>
<evidence type="ECO:0000256" key="2">
    <source>
        <dbReference type="RuleBase" id="RU361185"/>
    </source>
</evidence>
<accession>A0A843W6N9</accession>
<dbReference type="EMBL" id="NMUH01002427">
    <property type="protein sequence ID" value="MQL99903.1"/>
    <property type="molecule type" value="Genomic_DNA"/>
</dbReference>
<evidence type="ECO:0000313" key="5">
    <source>
        <dbReference type="Proteomes" id="UP000652761"/>
    </source>
</evidence>
<dbReference type="PANTHER" id="PTHR22762:SF120">
    <property type="entry name" value="HETEROGLYCAN GLUCOSIDASE 1"/>
    <property type="match status" value="1"/>
</dbReference>